<dbReference type="GO" id="GO:0008270">
    <property type="term" value="F:zinc ion binding"/>
    <property type="evidence" value="ECO:0007669"/>
    <property type="project" value="UniProtKB-KW"/>
</dbReference>
<dbReference type="PROSITE" id="PS50157">
    <property type="entry name" value="ZINC_FINGER_C2H2_2"/>
    <property type="match status" value="1"/>
</dbReference>
<evidence type="ECO:0000313" key="8">
    <source>
        <dbReference type="EMBL" id="CCX10913.1"/>
    </source>
</evidence>
<dbReference type="eggNOG" id="KOG0773">
    <property type="taxonomic scope" value="Eukaryota"/>
</dbReference>
<name>U4LAP9_PYROM</name>
<dbReference type="EMBL" id="HF935575">
    <property type="protein sequence ID" value="CCX10913.1"/>
    <property type="molecule type" value="Genomic_DNA"/>
</dbReference>
<feature type="region of interest" description="Disordered" evidence="6">
    <location>
        <begin position="553"/>
        <end position="621"/>
    </location>
</feature>
<keyword evidence="4" id="KW-0862">Zinc</keyword>
<dbReference type="PANTHER" id="PTHR24408:SF58">
    <property type="entry name" value="TRANSCRIPTION FACTOR (TFIIIA), PUTATIVE (AFU_ORTHOLOGUE AFUA_1G05150)-RELATED"/>
    <property type="match status" value="1"/>
</dbReference>
<feature type="compositionally biased region" description="Low complexity" evidence="6">
    <location>
        <begin position="607"/>
        <end position="621"/>
    </location>
</feature>
<dbReference type="SMART" id="SM00355">
    <property type="entry name" value="ZnF_C2H2"/>
    <property type="match status" value="3"/>
</dbReference>
<dbReference type="InterPro" id="IPR036236">
    <property type="entry name" value="Znf_C2H2_sf"/>
</dbReference>
<keyword evidence="2" id="KW-0677">Repeat</keyword>
<gene>
    <name evidence="8" type="ORF">PCON_10507</name>
</gene>
<feature type="region of interest" description="Disordered" evidence="6">
    <location>
        <begin position="295"/>
        <end position="352"/>
    </location>
</feature>
<evidence type="ECO:0000256" key="2">
    <source>
        <dbReference type="ARBA" id="ARBA00022737"/>
    </source>
</evidence>
<sequence length="813" mass="91784">MMHSAFYGGGSGLGYDTTNVDLNNPTTLQPRNIHNLEDQFDWQLVPGDVALESQIGLPLAAGNEVYFASDNIYTSQDLGQNYLEYLSPDQQQVGFFDDSSRQQPVQLFDSPVPEFEAEFGSIEHQSQWSPRSRPAWTPELIKQWFRENWIVNKPVYPAKLKSVEEYGGGIWCKVCMPHKHLTVAEYRTHKEEIHGMDFATDGFYSSPVDVQPIVGAVGLGFEGFCSSCENFKPLDLSKPDFNWFFHVASCETPIMPPCEKPASPLDRYCSSGSEDEGASVENIKKEAIRRARQGEFLKPRPRFASNSNSNPSDESNSDIYSTGSSQSVLTSASNSNSSVNSAMSQHSLESRRKKVLRLRKRKGTRSNNQGQRVYQCTFCMADFANFGDWRRHEEVVHLVLNKWVCAPEGQYMKGTRECVYCEEVHEEHSNIPNKCNASYCHGKGPAERVFARKDHLKQHLKRMHGIHTWRPSFDAWCKKAKGPRQSRCGFCGNNFDEWQQRMQHVAWEFKNGQKMSMWEGDWGLEATWTMGNKLSNAIMPKDRRDHISKTMKREIDKMPLQLPSPEQIPRSRSGPPTIGTAPGPPPGKRPLQRKGGIQSLRSSNAHQGQQGQQGQQSQQQQQQLQEAQLHQQQQLQAQQLAIQQQQYDQQFGTQFLDNASILQYQQQQAQLAAQHQFPSPATTIGENGELQEFYNPETDNELADIAPFSWSLPGSARTHSTPPSRQSPLAPYSQYNMSPEGVNMQAIQPRPPEGQMGYAGGQTVNGGMGQGSAHRAQKQRSFQCQCCSATYTRQDNLKRHMKSHFNNKGAESS</sequence>
<keyword evidence="3 5" id="KW-0863">Zinc-finger</keyword>
<accession>U4LAP9</accession>
<evidence type="ECO:0000256" key="3">
    <source>
        <dbReference type="ARBA" id="ARBA00022771"/>
    </source>
</evidence>
<keyword evidence="1" id="KW-0479">Metal-binding</keyword>
<dbReference type="PANTHER" id="PTHR24408">
    <property type="entry name" value="ZINC FINGER PROTEIN"/>
    <property type="match status" value="1"/>
</dbReference>
<organism evidence="8 9">
    <name type="scientific">Pyronema omphalodes (strain CBS 100304)</name>
    <name type="common">Pyronema confluens</name>
    <dbReference type="NCBI Taxonomy" id="1076935"/>
    <lineage>
        <taxon>Eukaryota</taxon>
        <taxon>Fungi</taxon>
        <taxon>Dikarya</taxon>
        <taxon>Ascomycota</taxon>
        <taxon>Pezizomycotina</taxon>
        <taxon>Pezizomycetes</taxon>
        <taxon>Pezizales</taxon>
        <taxon>Pyronemataceae</taxon>
        <taxon>Pyronema</taxon>
    </lineage>
</organism>
<evidence type="ECO:0000256" key="1">
    <source>
        <dbReference type="ARBA" id="ARBA00022723"/>
    </source>
</evidence>
<proteinExistence type="predicted"/>
<dbReference type="PROSITE" id="PS00028">
    <property type="entry name" value="ZINC_FINGER_C2H2_1"/>
    <property type="match status" value="2"/>
</dbReference>
<dbReference type="STRING" id="1076935.U4LAP9"/>
<dbReference type="Gene3D" id="3.30.160.60">
    <property type="entry name" value="Classic Zinc Finger"/>
    <property type="match status" value="2"/>
</dbReference>
<evidence type="ECO:0000256" key="5">
    <source>
        <dbReference type="PROSITE-ProRule" id="PRU00042"/>
    </source>
</evidence>
<dbReference type="GO" id="GO:0000981">
    <property type="term" value="F:DNA-binding transcription factor activity, RNA polymerase II-specific"/>
    <property type="evidence" value="ECO:0007669"/>
    <property type="project" value="TreeGrafter"/>
</dbReference>
<dbReference type="SUPFAM" id="SSF57667">
    <property type="entry name" value="beta-beta-alpha zinc fingers"/>
    <property type="match status" value="1"/>
</dbReference>
<keyword evidence="9" id="KW-1185">Reference proteome</keyword>
<evidence type="ECO:0000256" key="4">
    <source>
        <dbReference type="ARBA" id="ARBA00022833"/>
    </source>
</evidence>
<dbReference type="Proteomes" id="UP000018144">
    <property type="component" value="Unassembled WGS sequence"/>
</dbReference>
<reference evidence="8 9" key="1">
    <citation type="journal article" date="2013" name="PLoS Genet.">
        <title>The genome and development-dependent transcriptomes of Pyronema confluens: a window into fungal evolution.</title>
        <authorList>
            <person name="Traeger S."/>
            <person name="Altegoer F."/>
            <person name="Freitag M."/>
            <person name="Gabaldon T."/>
            <person name="Kempken F."/>
            <person name="Kumar A."/>
            <person name="Marcet-Houben M."/>
            <person name="Poggeler S."/>
            <person name="Stajich J.E."/>
            <person name="Nowrousian M."/>
        </authorList>
    </citation>
    <scope>NUCLEOTIDE SEQUENCE [LARGE SCALE GENOMIC DNA]</scope>
    <source>
        <strain evidence="9">CBS 100304</strain>
        <tissue evidence="8">Vegetative mycelium</tissue>
    </source>
</reference>
<evidence type="ECO:0000256" key="6">
    <source>
        <dbReference type="SAM" id="MobiDB-lite"/>
    </source>
</evidence>
<protein>
    <recommendedName>
        <fullName evidence="7">C2H2-type domain-containing protein</fullName>
    </recommendedName>
</protein>
<feature type="domain" description="C2H2-type" evidence="7">
    <location>
        <begin position="782"/>
        <end position="809"/>
    </location>
</feature>
<dbReference type="InterPro" id="IPR013087">
    <property type="entry name" value="Znf_C2H2_type"/>
</dbReference>
<dbReference type="AlphaFoldDB" id="U4LAP9"/>
<dbReference type="GO" id="GO:0043565">
    <property type="term" value="F:sequence-specific DNA binding"/>
    <property type="evidence" value="ECO:0007669"/>
    <property type="project" value="TreeGrafter"/>
</dbReference>
<feature type="compositionally biased region" description="Low complexity" evidence="6">
    <location>
        <begin position="305"/>
        <end position="314"/>
    </location>
</feature>
<dbReference type="OrthoDB" id="5399138at2759"/>
<feature type="compositionally biased region" description="Low complexity" evidence="6">
    <location>
        <begin position="324"/>
        <end position="347"/>
    </location>
</feature>
<evidence type="ECO:0000313" key="9">
    <source>
        <dbReference type="Proteomes" id="UP000018144"/>
    </source>
</evidence>
<dbReference type="GO" id="GO:0005634">
    <property type="term" value="C:nucleus"/>
    <property type="evidence" value="ECO:0007669"/>
    <property type="project" value="TreeGrafter"/>
</dbReference>
<feature type="region of interest" description="Disordered" evidence="6">
    <location>
        <begin position="265"/>
        <end position="284"/>
    </location>
</feature>
<evidence type="ECO:0000259" key="7">
    <source>
        <dbReference type="PROSITE" id="PS50157"/>
    </source>
</evidence>